<evidence type="ECO:0000259" key="7">
    <source>
        <dbReference type="Pfam" id="PF00482"/>
    </source>
</evidence>
<reference evidence="8 9" key="1">
    <citation type="submission" date="2019-06" db="EMBL/GenBank/DDBJ databases">
        <title>Paenimaribius caenipelagi gen. nov., sp. nov., isolated from a tidal flat.</title>
        <authorList>
            <person name="Yoon J.-H."/>
        </authorList>
    </citation>
    <scope>NUCLEOTIDE SEQUENCE [LARGE SCALE GENOMIC DNA]</scope>
    <source>
        <strain evidence="8 9">JBTF-M29</strain>
    </source>
</reference>
<feature type="transmembrane region" description="Helical" evidence="6">
    <location>
        <begin position="96"/>
        <end position="115"/>
    </location>
</feature>
<gene>
    <name evidence="8" type="ORF">FEV53_12825</name>
</gene>
<evidence type="ECO:0000256" key="2">
    <source>
        <dbReference type="ARBA" id="ARBA00022475"/>
    </source>
</evidence>
<comment type="caution">
    <text evidence="8">The sequence shown here is derived from an EMBL/GenBank/DDBJ whole genome shotgun (WGS) entry which is preliminary data.</text>
</comment>
<accession>A0A547PUL3</accession>
<dbReference type="InterPro" id="IPR042094">
    <property type="entry name" value="T2SS_GspF_sf"/>
</dbReference>
<keyword evidence="2" id="KW-1003">Cell membrane</keyword>
<dbReference type="Gene3D" id="1.20.81.30">
    <property type="entry name" value="Type II secretion system (T2SS), domain F"/>
    <property type="match status" value="1"/>
</dbReference>
<protein>
    <recommendedName>
        <fullName evidence="7">Type II secretion system protein GspF domain-containing protein</fullName>
    </recommendedName>
</protein>
<dbReference type="Proteomes" id="UP000318590">
    <property type="component" value="Unassembled WGS sequence"/>
</dbReference>
<feature type="transmembrane region" description="Helical" evidence="6">
    <location>
        <begin position="243"/>
        <end position="268"/>
    </location>
</feature>
<feature type="transmembrane region" description="Helical" evidence="6">
    <location>
        <begin position="16"/>
        <end position="37"/>
    </location>
</feature>
<name>A0A547PUL3_9RHOB</name>
<dbReference type="GO" id="GO:0005886">
    <property type="term" value="C:plasma membrane"/>
    <property type="evidence" value="ECO:0007669"/>
    <property type="project" value="UniProtKB-SubCell"/>
</dbReference>
<feature type="transmembrane region" description="Helical" evidence="6">
    <location>
        <begin position="274"/>
        <end position="293"/>
    </location>
</feature>
<feature type="domain" description="Type II secretion system protein GspF" evidence="7">
    <location>
        <begin position="131"/>
        <end position="256"/>
    </location>
</feature>
<comment type="subcellular location">
    <subcellularLocation>
        <location evidence="1">Cell membrane</location>
        <topology evidence="1">Multi-pass membrane protein</topology>
    </subcellularLocation>
</comment>
<evidence type="ECO:0000256" key="1">
    <source>
        <dbReference type="ARBA" id="ARBA00004651"/>
    </source>
</evidence>
<keyword evidence="4 6" id="KW-1133">Transmembrane helix</keyword>
<dbReference type="InterPro" id="IPR018076">
    <property type="entry name" value="T2SS_GspF_dom"/>
</dbReference>
<keyword evidence="5 6" id="KW-0472">Membrane</keyword>
<dbReference type="PANTHER" id="PTHR35007">
    <property type="entry name" value="INTEGRAL MEMBRANE PROTEIN-RELATED"/>
    <property type="match status" value="1"/>
</dbReference>
<dbReference type="EMBL" id="VFSV01000023">
    <property type="protein sequence ID" value="TRD17754.1"/>
    <property type="molecule type" value="Genomic_DNA"/>
</dbReference>
<keyword evidence="3 6" id="KW-0812">Transmembrane</keyword>
<evidence type="ECO:0000256" key="5">
    <source>
        <dbReference type="ARBA" id="ARBA00023136"/>
    </source>
</evidence>
<keyword evidence="9" id="KW-1185">Reference proteome</keyword>
<dbReference type="Pfam" id="PF00482">
    <property type="entry name" value="T2SSF"/>
    <property type="match status" value="1"/>
</dbReference>
<feature type="transmembrane region" description="Helical" evidence="6">
    <location>
        <begin position="65"/>
        <end position="90"/>
    </location>
</feature>
<evidence type="ECO:0000313" key="9">
    <source>
        <dbReference type="Proteomes" id="UP000318590"/>
    </source>
</evidence>
<dbReference type="PANTHER" id="PTHR35007:SF1">
    <property type="entry name" value="PILUS ASSEMBLY PROTEIN"/>
    <property type="match status" value="1"/>
</dbReference>
<evidence type="ECO:0000256" key="4">
    <source>
        <dbReference type="ARBA" id="ARBA00022989"/>
    </source>
</evidence>
<sequence length="298" mass="32972">MLVRAMFDLLRDQPAVLLPLFLAVGVLMATIGLFNLIMPAGERFAKRVADTYEVRFVDQLQFAPVAPVVFQLGLVLLILACALILVFLPILQGLPITAALLASTVLLPKVFYVVLKTERRKKIDKVLPNVLQQLAANFRSTSDISRALAEVAETAPKPMDHELRLIRQKENDLKSFPDALDQARRRIGSDWFDVVAAVLKTTYEKGGKEADALMNLSRVFVQLTKMRDRLDTATSQGRMSMRIIMVMPFLVVIIALVAVPDITAGVWASNVGKFMLALAVLVYIIAISVAIWLSSVKV</sequence>
<evidence type="ECO:0000256" key="3">
    <source>
        <dbReference type="ARBA" id="ARBA00022692"/>
    </source>
</evidence>
<evidence type="ECO:0000313" key="8">
    <source>
        <dbReference type="EMBL" id="TRD17754.1"/>
    </source>
</evidence>
<organism evidence="8 9">
    <name type="scientific">Palleronia caenipelagi</name>
    <dbReference type="NCBI Taxonomy" id="2489174"/>
    <lineage>
        <taxon>Bacteria</taxon>
        <taxon>Pseudomonadati</taxon>
        <taxon>Pseudomonadota</taxon>
        <taxon>Alphaproteobacteria</taxon>
        <taxon>Rhodobacterales</taxon>
        <taxon>Roseobacteraceae</taxon>
        <taxon>Palleronia</taxon>
    </lineage>
</organism>
<dbReference type="AlphaFoldDB" id="A0A547PUL3"/>
<proteinExistence type="predicted"/>
<dbReference type="OrthoDB" id="7814257at2"/>
<evidence type="ECO:0000256" key="6">
    <source>
        <dbReference type="SAM" id="Phobius"/>
    </source>
</evidence>